<evidence type="ECO:0000259" key="2">
    <source>
        <dbReference type="Pfam" id="PF13472"/>
    </source>
</evidence>
<organism evidence="3 4">
    <name type="scientific">Teredinibacter turnerae (strain ATCC 39867 / T7901)</name>
    <dbReference type="NCBI Taxonomy" id="377629"/>
    <lineage>
        <taxon>Bacteria</taxon>
        <taxon>Pseudomonadati</taxon>
        <taxon>Pseudomonadota</taxon>
        <taxon>Gammaproteobacteria</taxon>
        <taxon>Cellvibrionales</taxon>
        <taxon>Cellvibrionaceae</taxon>
        <taxon>Teredinibacter</taxon>
    </lineage>
</organism>
<dbReference type="OrthoDB" id="1828825at2"/>
<protein>
    <submittedName>
        <fullName evidence="3">Lipolytic enzyme, GDSL family</fullName>
    </submittedName>
</protein>
<evidence type="ECO:0000313" key="3">
    <source>
        <dbReference type="EMBL" id="ACR13345.1"/>
    </source>
</evidence>
<dbReference type="Proteomes" id="UP000009080">
    <property type="component" value="Chromosome"/>
</dbReference>
<gene>
    <name evidence="3" type="ordered locus">TERTU_2327</name>
</gene>
<feature type="signal peptide" evidence="1">
    <location>
        <begin position="1"/>
        <end position="29"/>
    </location>
</feature>
<dbReference type="InterPro" id="IPR036514">
    <property type="entry name" value="SGNH_hydro_sf"/>
</dbReference>
<dbReference type="Pfam" id="PF13472">
    <property type="entry name" value="Lipase_GDSL_2"/>
    <property type="match status" value="1"/>
</dbReference>
<dbReference type="PANTHER" id="PTHR43784">
    <property type="entry name" value="GDSL-LIKE LIPASE/ACYLHYDROLASE, PUTATIVE (AFU_ORTHOLOGUE AFUA_2G00820)-RELATED"/>
    <property type="match status" value="1"/>
</dbReference>
<dbReference type="AlphaFoldDB" id="C5BK77"/>
<sequence length="417" mass="45526">MKFISTSAKLAITFISALFVLMLSGCMSTSEPHSDNRAWVTTWATATEDIREGFWMSKGHFPPKPLKNDTLRMFMRTSIGGDTLRIKFSNEFGMSPITIQVAHIAEAATPDASATDGAINTATDTALTFGGATGTVIAAGETVYSDPVEFKLAPLDVVALSVKYGDIAEKPITGHRGARTTSFFATGDKVSAPNLADAVKKDVWYTTTAIEVLQPDSFKTIVAMGDSITDGYGTKYNHHTRWTDYLAERLTNNPATATVGMANVGIGGAGSEMSVERYGRDVSNIKGANWLIIFIGVNDIVYGNNRPASYVIDNYKAMADKAHAEGLMVYGVTITPMGKHSEDADKENVRQEVNHWIRVTAQKEGYYDGFIDFDEIVRDPQKPTHMLPEYAVDDLHLNITGYKTLADAVDLTLFEDK</sequence>
<dbReference type="RefSeq" id="WP_015819458.1">
    <property type="nucleotide sequence ID" value="NC_012997.1"/>
</dbReference>
<feature type="chain" id="PRO_5002946385" evidence="1">
    <location>
        <begin position="30"/>
        <end position="417"/>
    </location>
</feature>
<dbReference type="eggNOG" id="COG2755">
    <property type="taxonomic scope" value="Bacteria"/>
</dbReference>
<reference evidence="3 4" key="1">
    <citation type="journal article" date="2009" name="PLoS ONE">
        <title>The complete genome of Teredinibacter turnerae T7901: an intracellular endosymbiont of marine wood-boring bivalves (shipworms).</title>
        <authorList>
            <person name="Yang J.C."/>
            <person name="Madupu R."/>
            <person name="Durkin A.S."/>
            <person name="Ekborg N.A."/>
            <person name="Pedamallu C.S."/>
            <person name="Hostetler J.B."/>
            <person name="Radune D."/>
            <person name="Toms B.S."/>
            <person name="Henrissat B."/>
            <person name="Coutinho P.M."/>
            <person name="Schwarz S."/>
            <person name="Field L."/>
            <person name="Trindade-Silva A.E."/>
            <person name="Soares C.A.G."/>
            <person name="Elshahawi S."/>
            <person name="Hanora A."/>
            <person name="Schmidt E.W."/>
            <person name="Haygood M.G."/>
            <person name="Posfai J."/>
            <person name="Benner J."/>
            <person name="Madinger C."/>
            <person name="Nove J."/>
            <person name="Anton B."/>
            <person name="Chaudhary K."/>
            <person name="Foster J."/>
            <person name="Holman A."/>
            <person name="Kumar S."/>
            <person name="Lessard P.A."/>
            <person name="Luyten Y.A."/>
            <person name="Slatko B."/>
            <person name="Wood N."/>
            <person name="Wu B."/>
            <person name="Teplitski M."/>
            <person name="Mougous J.D."/>
            <person name="Ward N."/>
            <person name="Eisen J.A."/>
            <person name="Badger J.H."/>
            <person name="Distel D.L."/>
        </authorList>
    </citation>
    <scope>NUCLEOTIDE SEQUENCE [LARGE SCALE GENOMIC DNA]</scope>
    <source>
        <strain evidence="4">ATCC 39867 / T7901</strain>
    </source>
</reference>
<dbReference type="HOGENOM" id="CLU_029872_1_0_6"/>
<dbReference type="SUPFAM" id="SSF52266">
    <property type="entry name" value="SGNH hydrolase"/>
    <property type="match status" value="1"/>
</dbReference>
<dbReference type="PROSITE" id="PS51257">
    <property type="entry name" value="PROKAR_LIPOPROTEIN"/>
    <property type="match status" value="1"/>
</dbReference>
<accession>C5BK77</accession>
<proteinExistence type="predicted"/>
<keyword evidence="4" id="KW-1185">Reference proteome</keyword>
<keyword evidence="1" id="KW-0732">Signal</keyword>
<dbReference type="PANTHER" id="PTHR43784:SF2">
    <property type="entry name" value="GDSL-LIKE LIPASE_ACYLHYDROLASE, PUTATIVE (AFU_ORTHOLOGUE AFUA_2G00820)-RELATED"/>
    <property type="match status" value="1"/>
</dbReference>
<dbReference type="InterPro" id="IPR053140">
    <property type="entry name" value="GDSL_Rv0518-like"/>
</dbReference>
<feature type="domain" description="SGNH hydrolase-type esterase" evidence="2">
    <location>
        <begin position="223"/>
        <end position="403"/>
    </location>
</feature>
<dbReference type="GO" id="GO:0016788">
    <property type="term" value="F:hydrolase activity, acting on ester bonds"/>
    <property type="evidence" value="ECO:0007669"/>
    <property type="project" value="UniProtKB-ARBA"/>
</dbReference>
<dbReference type="KEGG" id="ttu:TERTU_2327"/>
<dbReference type="STRING" id="377629.TERTU_2327"/>
<name>C5BK77_TERTT</name>
<dbReference type="Gene3D" id="3.40.50.1110">
    <property type="entry name" value="SGNH hydrolase"/>
    <property type="match status" value="1"/>
</dbReference>
<dbReference type="InterPro" id="IPR013830">
    <property type="entry name" value="SGNH_hydro"/>
</dbReference>
<dbReference type="EMBL" id="CP001614">
    <property type="protein sequence ID" value="ACR13345.1"/>
    <property type="molecule type" value="Genomic_DNA"/>
</dbReference>
<evidence type="ECO:0000313" key="4">
    <source>
        <dbReference type="Proteomes" id="UP000009080"/>
    </source>
</evidence>
<evidence type="ECO:0000256" key="1">
    <source>
        <dbReference type="SAM" id="SignalP"/>
    </source>
</evidence>